<dbReference type="Gene3D" id="3.40.50.720">
    <property type="entry name" value="NAD(P)-binding Rossmann-like Domain"/>
    <property type="match status" value="1"/>
</dbReference>
<evidence type="ECO:0000256" key="2">
    <source>
        <dbReference type="ARBA" id="ARBA00005551"/>
    </source>
</evidence>
<dbReference type="Pfam" id="PF02254">
    <property type="entry name" value="TrkA_N"/>
    <property type="match status" value="1"/>
</dbReference>
<feature type="transmembrane region" description="Helical" evidence="7">
    <location>
        <begin position="349"/>
        <end position="369"/>
    </location>
</feature>
<evidence type="ECO:0000256" key="5">
    <source>
        <dbReference type="ARBA" id="ARBA00022989"/>
    </source>
</evidence>
<gene>
    <name evidence="10" type="ORF">COT91_00245</name>
</gene>
<dbReference type="Gene3D" id="1.20.1530.20">
    <property type="match status" value="1"/>
</dbReference>
<evidence type="ECO:0000256" key="7">
    <source>
        <dbReference type="SAM" id="Phobius"/>
    </source>
</evidence>
<dbReference type="InterPro" id="IPR036291">
    <property type="entry name" value="NAD(P)-bd_dom_sf"/>
</dbReference>
<comment type="caution">
    <text evidence="10">The sequence shown here is derived from an EMBL/GenBank/DDBJ whole genome shotgun (WGS) entry which is preliminary data.</text>
</comment>
<dbReference type="InterPro" id="IPR003148">
    <property type="entry name" value="RCK_N"/>
</dbReference>
<feature type="transmembrane region" description="Helical" evidence="7">
    <location>
        <begin position="141"/>
        <end position="164"/>
    </location>
</feature>
<comment type="similarity">
    <text evidence="2">Belongs to the monovalent cation:proton antiporter 2 (CPA2) transporter (TC 2.A.37) family.</text>
</comment>
<feature type="transmembrane region" description="Helical" evidence="7">
    <location>
        <begin position="55"/>
        <end position="72"/>
    </location>
</feature>
<feature type="transmembrane region" description="Helical" evidence="7">
    <location>
        <begin position="84"/>
        <end position="102"/>
    </location>
</feature>
<sequence length="557" mass="61890">MDLFTEITLLVTVAALVAFLVRLLKQPLIIGYIITGLLVGPVFLDLVHSRETLEVFSEIGVAFLLFIVGLNLTPKYIGAVGKVAVLTGFGQVIFTTSIGWLLARALGFGSLASLYIGIALAFSSTIIILKLLSDKGDLEKLYGKISIGFLLVQDFIAVFILFLVPLFSLGDSHIKIASRLILASSVLVVVYMVAHLLLSRLNRYVSRSQELLFLFAIAWGLGLSSIFRVLGFSLESGALIAGATLAILPSHDEIHSRLKPLRDFFIILFFILLGAEMVLDGSGNLIVPAIIFSLFVLIGNPIILMTIMGISGYRKKIGFQTGLTVAQISEFSLIVVALGFSFGHVQQEVLSLVTLIGIITIFVSTYMIMNSDKLFTLMAPFLRIFERKKIAMIKFDYEAPEVMLFGMNRMGYDFLKLFKKQKKDFMIIDHNPEVIDNLTRKYIPHKYGDAGDVEFLRLLDFKKLKQAISTIPDVKINELIIRELRNARTGALVVVTASNIKDALDLYKFGADYVIVPRVLAGNNAAKLIEDLSKSKFEDLKVRQVRYLKERLADQSE</sequence>
<evidence type="ECO:0000256" key="6">
    <source>
        <dbReference type="ARBA" id="ARBA00023136"/>
    </source>
</evidence>
<comment type="subcellular location">
    <subcellularLocation>
        <location evidence="1">Membrane</location>
        <topology evidence="1">Multi-pass membrane protein</topology>
    </subcellularLocation>
</comment>
<dbReference type="Pfam" id="PF00999">
    <property type="entry name" value="Na_H_Exchanger"/>
    <property type="match status" value="1"/>
</dbReference>
<dbReference type="InterPro" id="IPR038770">
    <property type="entry name" value="Na+/solute_symporter_sf"/>
</dbReference>
<dbReference type="GO" id="GO:0006813">
    <property type="term" value="P:potassium ion transport"/>
    <property type="evidence" value="ECO:0007669"/>
    <property type="project" value="InterPro"/>
</dbReference>
<keyword evidence="3" id="KW-0813">Transport</keyword>
<reference evidence="11" key="1">
    <citation type="submission" date="2017-09" db="EMBL/GenBank/DDBJ databases">
        <title>Depth-based differentiation of microbial function through sediment-hosted aquifers and enrichment of novel symbionts in the deep terrestrial subsurface.</title>
        <authorList>
            <person name="Probst A.J."/>
            <person name="Ladd B."/>
            <person name="Jarett J.K."/>
            <person name="Geller-Mcgrath D.E."/>
            <person name="Sieber C.M.K."/>
            <person name="Emerson J.B."/>
            <person name="Anantharaman K."/>
            <person name="Thomas B.C."/>
            <person name="Malmstrom R."/>
            <person name="Stieglmeier M."/>
            <person name="Klingl A."/>
            <person name="Woyke T."/>
            <person name="Ryan C.M."/>
            <person name="Banfield J.F."/>
        </authorList>
    </citation>
    <scope>NUCLEOTIDE SEQUENCE [LARGE SCALE GENOMIC DNA]</scope>
</reference>
<feature type="transmembrane region" description="Helical" evidence="7">
    <location>
        <begin position="285"/>
        <end position="310"/>
    </location>
</feature>
<organism evidence="10 11">
    <name type="scientific">Candidatus Doudnabacteria bacterium CG10_big_fil_rev_8_21_14_0_10_41_10</name>
    <dbReference type="NCBI Taxonomy" id="1974551"/>
    <lineage>
        <taxon>Bacteria</taxon>
        <taxon>Candidatus Doudnaibacteriota</taxon>
    </lineage>
</organism>
<feature type="transmembrane region" description="Helical" evidence="7">
    <location>
        <begin position="6"/>
        <end position="24"/>
    </location>
</feature>
<evidence type="ECO:0000256" key="3">
    <source>
        <dbReference type="ARBA" id="ARBA00022448"/>
    </source>
</evidence>
<dbReference type="InterPro" id="IPR006153">
    <property type="entry name" value="Cation/H_exchanger_TM"/>
</dbReference>
<dbReference type="PANTHER" id="PTHR42751">
    <property type="entry name" value="SODIUM/HYDROGEN EXCHANGER FAMILY/TRKA DOMAIN PROTEIN"/>
    <property type="match status" value="1"/>
</dbReference>
<feature type="transmembrane region" description="Helical" evidence="7">
    <location>
        <begin position="108"/>
        <end position="129"/>
    </location>
</feature>
<evidence type="ECO:0000256" key="4">
    <source>
        <dbReference type="ARBA" id="ARBA00022692"/>
    </source>
</evidence>
<feature type="domain" description="Cation/H+ exchanger transmembrane" evidence="8">
    <location>
        <begin position="13"/>
        <end position="366"/>
    </location>
</feature>
<dbReference type="GO" id="GO:0016020">
    <property type="term" value="C:membrane"/>
    <property type="evidence" value="ECO:0007669"/>
    <property type="project" value="UniProtKB-SubCell"/>
</dbReference>
<evidence type="ECO:0000259" key="8">
    <source>
        <dbReference type="Pfam" id="PF00999"/>
    </source>
</evidence>
<dbReference type="PANTHER" id="PTHR42751:SF3">
    <property type="entry name" value="SODIUM_GLUTAMATE SYMPORTER"/>
    <property type="match status" value="1"/>
</dbReference>
<dbReference type="SUPFAM" id="SSF51735">
    <property type="entry name" value="NAD(P)-binding Rossmann-fold domains"/>
    <property type="match status" value="1"/>
</dbReference>
<dbReference type="Proteomes" id="UP000230557">
    <property type="component" value="Unassembled WGS sequence"/>
</dbReference>
<dbReference type="GO" id="GO:0015297">
    <property type="term" value="F:antiporter activity"/>
    <property type="evidence" value="ECO:0007669"/>
    <property type="project" value="InterPro"/>
</dbReference>
<feature type="transmembrane region" description="Helical" evidence="7">
    <location>
        <begin position="176"/>
        <end position="198"/>
    </location>
</feature>
<feature type="domain" description="RCK N-terminal" evidence="9">
    <location>
        <begin position="402"/>
        <end position="517"/>
    </location>
</feature>
<protein>
    <submittedName>
        <fullName evidence="10">Sodium:proton exchanger</fullName>
    </submittedName>
</protein>
<feature type="transmembrane region" description="Helical" evidence="7">
    <location>
        <begin position="210"/>
        <end position="227"/>
    </location>
</feature>
<evidence type="ECO:0000313" key="10">
    <source>
        <dbReference type="EMBL" id="PIR97641.1"/>
    </source>
</evidence>
<evidence type="ECO:0000256" key="1">
    <source>
        <dbReference type="ARBA" id="ARBA00004141"/>
    </source>
</evidence>
<name>A0A2H0VEY0_9BACT</name>
<dbReference type="AlphaFoldDB" id="A0A2H0VEY0"/>
<dbReference type="EMBL" id="PFAJ01000005">
    <property type="protein sequence ID" value="PIR97641.1"/>
    <property type="molecule type" value="Genomic_DNA"/>
</dbReference>
<dbReference type="GO" id="GO:1902600">
    <property type="term" value="P:proton transmembrane transport"/>
    <property type="evidence" value="ECO:0007669"/>
    <property type="project" value="InterPro"/>
</dbReference>
<feature type="transmembrane region" description="Helical" evidence="7">
    <location>
        <begin position="261"/>
        <end position="279"/>
    </location>
</feature>
<keyword evidence="4 7" id="KW-0812">Transmembrane</keyword>
<keyword evidence="6 7" id="KW-0472">Membrane</keyword>
<accession>A0A2H0VEY0</accession>
<feature type="transmembrane region" description="Helical" evidence="7">
    <location>
        <begin position="29"/>
        <end position="49"/>
    </location>
</feature>
<evidence type="ECO:0000313" key="11">
    <source>
        <dbReference type="Proteomes" id="UP000230557"/>
    </source>
</evidence>
<evidence type="ECO:0000259" key="9">
    <source>
        <dbReference type="Pfam" id="PF02254"/>
    </source>
</evidence>
<keyword evidence="5 7" id="KW-1133">Transmembrane helix</keyword>
<proteinExistence type="inferred from homology"/>
<feature type="transmembrane region" description="Helical" evidence="7">
    <location>
        <begin position="322"/>
        <end position="343"/>
    </location>
</feature>